<reference evidence="1 2" key="1">
    <citation type="submission" date="2019-09" db="EMBL/GenBank/DDBJ databases">
        <authorList>
            <person name="Chandra G."/>
            <person name="Truman W A."/>
        </authorList>
    </citation>
    <scope>NUCLEOTIDE SEQUENCE [LARGE SCALE GENOMIC DNA]</scope>
    <source>
        <strain evidence="1">PS691</strain>
    </source>
</reference>
<sequence>MGRKRNQAMSDFAKQIRQYKKKTKGEGGRIGLGLESSFKPKKIKRDEVVLDSQTTADQEKEKSILYAPGWTLSSSADD</sequence>
<organism evidence="1 2">
    <name type="scientific">Pseudomonas fluorescens</name>
    <dbReference type="NCBI Taxonomy" id="294"/>
    <lineage>
        <taxon>Bacteria</taxon>
        <taxon>Pseudomonadati</taxon>
        <taxon>Pseudomonadota</taxon>
        <taxon>Gammaproteobacteria</taxon>
        <taxon>Pseudomonadales</taxon>
        <taxon>Pseudomonadaceae</taxon>
        <taxon>Pseudomonas</taxon>
    </lineage>
</organism>
<dbReference type="Proteomes" id="UP000337909">
    <property type="component" value="Unassembled WGS sequence"/>
</dbReference>
<dbReference type="EMBL" id="CABVHQ010000045">
    <property type="protein sequence ID" value="VVO18797.1"/>
    <property type="molecule type" value="Genomic_DNA"/>
</dbReference>
<gene>
    <name evidence="1" type="ORF">PS691_04019</name>
</gene>
<accession>A0A5E7DMY1</accession>
<proteinExistence type="predicted"/>
<dbReference type="OrthoDB" id="7029703at2"/>
<evidence type="ECO:0000313" key="2">
    <source>
        <dbReference type="Proteomes" id="UP000337909"/>
    </source>
</evidence>
<dbReference type="RefSeq" id="WP_119737007.1">
    <property type="nucleotide sequence ID" value="NZ_CABVHQ010000045.1"/>
</dbReference>
<evidence type="ECO:0000313" key="1">
    <source>
        <dbReference type="EMBL" id="VVO18797.1"/>
    </source>
</evidence>
<name>A0A5E7DMY1_PSEFL</name>
<dbReference type="AlphaFoldDB" id="A0A5E7DMY1"/>
<protein>
    <submittedName>
        <fullName evidence="1">Uncharacterized protein</fullName>
    </submittedName>
</protein>